<feature type="transmembrane region" description="Helical" evidence="10">
    <location>
        <begin position="333"/>
        <end position="356"/>
    </location>
</feature>
<keyword evidence="9" id="KW-0175">Coiled coil</keyword>
<dbReference type="GO" id="GO:0017071">
    <property type="term" value="C:intracellular cyclic nucleotide activated cation channel complex"/>
    <property type="evidence" value="ECO:0007669"/>
    <property type="project" value="TreeGrafter"/>
</dbReference>
<dbReference type="PROSITE" id="PS00889">
    <property type="entry name" value="CNMP_BINDING_2"/>
    <property type="match status" value="1"/>
</dbReference>
<evidence type="ECO:0000256" key="2">
    <source>
        <dbReference type="ARBA" id="ARBA00022448"/>
    </source>
</evidence>
<name>A0A077ZC75_TRITR</name>
<evidence type="ECO:0000256" key="1">
    <source>
        <dbReference type="ARBA" id="ARBA00004141"/>
    </source>
</evidence>
<dbReference type="GO" id="GO:0005223">
    <property type="term" value="F:intracellularly cGMP-activated cation channel activity"/>
    <property type="evidence" value="ECO:0007669"/>
    <property type="project" value="TreeGrafter"/>
</dbReference>
<keyword evidence="13" id="KW-1185">Reference proteome</keyword>
<dbReference type="GO" id="GO:0030553">
    <property type="term" value="F:cGMP binding"/>
    <property type="evidence" value="ECO:0007669"/>
    <property type="project" value="TreeGrafter"/>
</dbReference>
<dbReference type="Pfam" id="PF00027">
    <property type="entry name" value="cNMP_binding"/>
    <property type="match status" value="1"/>
</dbReference>
<feature type="transmembrane region" description="Helical" evidence="10">
    <location>
        <begin position="99"/>
        <end position="119"/>
    </location>
</feature>
<gene>
    <name evidence="12" type="ORF">TTRE_0000446501</name>
</gene>
<dbReference type="Pfam" id="PF00520">
    <property type="entry name" value="Ion_trans"/>
    <property type="match status" value="1"/>
</dbReference>
<dbReference type="InterPro" id="IPR000595">
    <property type="entry name" value="cNMP-bd_dom"/>
</dbReference>
<dbReference type="PROSITE" id="PS00888">
    <property type="entry name" value="CNMP_BINDING_1"/>
    <property type="match status" value="1"/>
</dbReference>
<evidence type="ECO:0000259" key="11">
    <source>
        <dbReference type="PROSITE" id="PS50042"/>
    </source>
</evidence>
<keyword evidence="4 10" id="KW-1133">Transmembrane helix</keyword>
<dbReference type="GO" id="GO:0005886">
    <property type="term" value="C:plasma membrane"/>
    <property type="evidence" value="ECO:0007669"/>
    <property type="project" value="TreeGrafter"/>
</dbReference>
<dbReference type="STRING" id="36087.A0A077ZC75"/>
<dbReference type="OrthoDB" id="421226at2759"/>
<dbReference type="FunFam" id="2.60.120.10:FF:000002">
    <property type="entry name" value="Cyclic nucleotide gated channel alpha 1a"/>
    <property type="match status" value="1"/>
</dbReference>
<evidence type="ECO:0000313" key="13">
    <source>
        <dbReference type="Proteomes" id="UP000030665"/>
    </source>
</evidence>
<evidence type="ECO:0000256" key="8">
    <source>
        <dbReference type="ARBA" id="ARBA00023303"/>
    </source>
</evidence>
<dbReference type="InterPro" id="IPR005821">
    <property type="entry name" value="Ion_trans_dom"/>
</dbReference>
<dbReference type="PANTHER" id="PTHR45638">
    <property type="entry name" value="CYCLIC NUCLEOTIDE-GATED CATION CHANNEL SUBUNIT A"/>
    <property type="match status" value="1"/>
</dbReference>
<keyword evidence="5" id="KW-0406">Ion transport</keyword>
<keyword evidence="7" id="KW-1071">Ligand-gated ion channel</keyword>
<dbReference type="SUPFAM" id="SSF51206">
    <property type="entry name" value="cAMP-binding domain-like"/>
    <property type="match status" value="1"/>
</dbReference>
<proteinExistence type="predicted"/>
<dbReference type="CDD" id="cd00038">
    <property type="entry name" value="CAP_ED"/>
    <property type="match status" value="1"/>
</dbReference>
<sequence>MIPSQSFDRLANWRSNKVLSSKSEKDDEFIKKFAVGCAAAAYADEVKRSGFLGWLQSKVVVPYGNAYYYWTAIVSVTVTYNVITVVLRSVFNEYQESYITAWLAIDYLCDMVYIFDIIVKFRTGESPMFPRSIHLNRLACCACVRIRHQRHFATVLRAIVIHNSGLGLPDEQTNGYLEQGLIVRDLRKLAINYMKSTRFKLDSISILPTDVFYVFTGLANPTARLNRLFKFPIVLEFAERTESRTSWPNAFRLFTLISCILVIIHLNACLYFAVSEAIGLGSDQWVYDNNTLTDSFSRRYFYSFYWSTLTLTTIGETPYPERDEEILFNTVDYLIGVLIFATLVGNIGSMITNMNAARTEFQSRMDSIKQFMESHKVDRDLQKRVITWFDYQWSRKINLGSDSALKTLPPKLRAEIAIHVHFSTLRKVTIFQDCEAGLLVELVLALQLQVFSPGDYICKKGDVGKEMYIVKEGKLNVVSDDGSKVFATLSEGAVFGELSILNIAGNKNGNRRTANIRSVGYSNLFALSKDDLWSVLRYYPEARKMLIMKGKEILRKDNLLDENVQEEEDIMDNLSRYFTDQIEDVKRRYELIVDQYEKEQQTLQDRIAALETKLKNAHVETNV</sequence>
<dbReference type="GO" id="GO:0005222">
    <property type="term" value="F:intracellularly cAMP-activated cation channel activity"/>
    <property type="evidence" value="ECO:0007669"/>
    <property type="project" value="TreeGrafter"/>
</dbReference>
<dbReference type="EMBL" id="HG806017">
    <property type="protein sequence ID" value="CDW56190.1"/>
    <property type="molecule type" value="Genomic_DNA"/>
</dbReference>
<reference evidence="12" key="2">
    <citation type="submission" date="2014-03" db="EMBL/GenBank/DDBJ databases">
        <title>The whipworm genome and dual-species transcriptomics of an intimate host-pathogen interaction.</title>
        <authorList>
            <person name="Foth B.J."/>
            <person name="Tsai I.J."/>
            <person name="Reid A.J."/>
            <person name="Bancroft A.J."/>
            <person name="Nichol S."/>
            <person name="Tracey A."/>
            <person name="Holroyd N."/>
            <person name="Cotton J.A."/>
            <person name="Stanley E.J."/>
            <person name="Zarowiecki M."/>
            <person name="Liu J.Z."/>
            <person name="Huckvale T."/>
            <person name="Cooper P.J."/>
            <person name="Grencis R.K."/>
            <person name="Berriman M."/>
        </authorList>
    </citation>
    <scope>NUCLEOTIDE SEQUENCE [LARGE SCALE GENOMIC DNA]</scope>
</reference>
<evidence type="ECO:0000256" key="7">
    <source>
        <dbReference type="ARBA" id="ARBA00023286"/>
    </source>
</evidence>
<keyword evidence="3 10" id="KW-0812">Transmembrane</keyword>
<dbReference type="SMART" id="SM00100">
    <property type="entry name" value="cNMP"/>
    <property type="match status" value="1"/>
</dbReference>
<feature type="domain" description="Cyclic nucleotide-binding" evidence="11">
    <location>
        <begin position="430"/>
        <end position="536"/>
    </location>
</feature>
<dbReference type="Gene3D" id="1.10.287.70">
    <property type="match status" value="1"/>
</dbReference>
<dbReference type="InterPro" id="IPR018490">
    <property type="entry name" value="cNMP-bd_dom_sf"/>
</dbReference>
<keyword evidence="8" id="KW-0407">Ion channel</keyword>
<dbReference type="PROSITE" id="PS50042">
    <property type="entry name" value="CNMP_BINDING_3"/>
    <property type="match status" value="1"/>
</dbReference>
<dbReference type="AlphaFoldDB" id="A0A077ZC75"/>
<evidence type="ECO:0000256" key="6">
    <source>
        <dbReference type="ARBA" id="ARBA00023136"/>
    </source>
</evidence>
<dbReference type="InterPro" id="IPR014710">
    <property type="entry name" value="RmlC-like_jellyroll"/>
</dbReference>
<protein>
    <submittedName>
        <fullName evidence="12">Cyclic nucleotide gated cation channel</fullName>
    </submittedName>
</protein>
<comment type="subcellular location">
    <subcellularLocation>
        <location evidence="1">Membrane</location>
        <topology evidence="1">Multi-pass membrane protein</topology>
    </subcellularLocation>
</comment>
<dbReference type="Gene3D" id="1.10.287.630">
    <property type="entry name" value="Helix hairpin bin"/>
    <property type="match status" value="1"/>
</dbReference>
<dbReference type="GO" id="GO:0044877">
    <property type="term" value="F:protein-containing complex binding"/>
    <property type="evidence" value="ECO:0007669"/>
    <property type="project" value="TreeGrafter"/>
</dbReference>
<keyword evidence="2" id="KW-0813">Transport</keyword>
<evidence type="ECO:0000256" key="9">
    <source>
        <dbReference type="SAM" id="Coils"/>
    </source>
</evidence>
<dbReference type="InterPro" id="IPR018488">
    <property type="entry name" value="cNMP-bd_CS"/>
</dbReference>
<dbReference type="FunFam" id="1.10.287.630:FF:000001">
    <property type="entry name" value="Cyclic nucleotide-gated channel alpha 3"/>
    <property type="match status" value="1"/>
</dbReference>
<reference evidence="12" key="1">
    <citation type="submission" date="2014-01" db="EMBL/GenBank/DDBJ databases">
        <authorList>
            <person name="Aslett M."/>
        </authorList>
    </citation>
    <scope>NUCLEOTIDE SEQUENCE</scope>
</reference>
<evidence type="ECO:0000313" key="12">
    <source>
        <dbReference type="EMBL" id="CDW56190.1"/>
    </source>
</evidence>
<accession>A0A077ZC75</accession>
<dbReference type="Proteomes" id="UP000030665">
    <property type="component" value="Unassembled WGS sequence"/>
</dbReference>
<feature type="transmembrane region" description="Helical" evidence="10">
    <location>
        <begin position="67"/>
        <end position="87"/>
    </location>
</feature>
<dbReference type="Gene3D" id="2.60.120.10">
    <property type="entry name" value="Jelly Rolls"/>
    <property type="match status" value="1"/>
</dbReference>
<keyword evidence="6 10" id="KW-0472">Membrane</keyword>
<dbReference type="InterPro" id="IPR032406">
    <property type="entry name" value="CLZ_dom"/>
</dbReference>
<evidence type="ECO:0000256" key="4">
    <source>
        <dbReference type="ARBA" id="ARBA00022989"/>
    </source>
</evidence>
<evidence type="ECO:0000256" key="5">
    <source>
        <dbReference type="ARBA" id="ARBA00023065"/>
    </source>
</evidence>
<evidence type="ECO:0000256" key="10">
    <source>
        <dbReference type="SAM" id="Phobius"/>
    </source>
</evidence>
<dbReference type="PANTHER" id="PTHR45638:SF11">
    <property type="entry name" value="CYCLIC NUCLEOTIDE-GATED CATION CHANNEL SUBUNIT A"/>
    <property type="match status" value="1"/>
</dbReference>
<feature type="coiled-coil region" evidence="9">
    <location>
        <begin position="579"/>
        <end position="620"/>
    </location>
</feature>
<feature type="transmembrane region" description="Helical" evidence="10">
    <location>
        <begin position="253"/>
        <end position="274"/>
    </location>
</feature>
<evidence type="ECO:0000256" key="3">
    <source>
        <dbReference type="ARBA" id="ARBA00022692"/>
    </source>
</evidence>
<dbReference type="Pfam" id="PF16526">
    <property type="entry name" value="CLZ"/>
    <property type="match status" value="1"/>
</dbReference>
<organism evidence="12 13">
    <name type="scientific">Trichuris trichiura</name>
    <name type="common">Whipworm</name>
    <name type="synonym">Trichocephalus trichiurus</name>
    <dbReference type="NCBI Taxonomy" id="36087"/>
    <lineage>
        <taxon>Eukaryota</taxon>
        <taxon>Metazoa</taxon>
        <taxon>Ecdysozoa</taxon>
        <taxon>Nematoda</taxon>
        <taxon>Enoplea</taxon>
        <taxon>Dorylaimia</taxon>
        <taxon>Trichinellida</taxon>
        <taxon>Trichuridae</taxon>
        <taxon>Trichuris</taxon>
    </lineage>
</organism>
<dbReference type="SUPFAM" id="SSF81324">
    <property type="entry name" value="Voltage-gated potassium channels"/>
    <property type="match status" value="1"/>
</dbReference>
<dbReference type="InterPro" id="IPR050866">
    <property type="entry name" value="CNG_cation_channel"/>
</dbReference>